<evidence type="ECO:0000313" key="2">
    <source>
        <dbReference type="EMBL" id="KAJ7375716.1"/>
    </source>
</evidence>
<organism evidence="2 3">
    <name type="scientific">Desmophyllum pertusum</name>
    <dbReference type="NCBI Taxonomy" id="174260"/>
    <lineage>
        <taxon>Eukaryota</taxon>
        <taxon>Metazoa</taxon>
        <taxon>Cnidaria</taxon>
        <taxon>Anthozoa</taxon>
        <taxon>Hexacorallia</taxon>
        <taxon>Scleractinia</taxon>
        <taxon>Caryophylliina</taxon>
        <taxon>Caryophylliidae</taxon>
        <taxon>Desmophyllum</taxon>
    </lineage>
</organism>
<evidence type="ECO:0000256" key="1">
    <source>
        <dbReference type="SAM" id="MobiDB-lite"/>
    </source>
</evidence>
<feature type="region of interest" description="Disordered" evidence="1">
    <location>
        <begin position="82"/>
        <end position="102"/>
    </location>
</feature>
<dbReference type="EMBL" id="MU826529">
    <property type="protein sequence ID" value="KAJ7375716.1"/>
    <property type="molecule type" value="Genomic_DNA"/>
</dbReference>
<feature type="region of interest" description="Disordered" evidence="1">
    <location>
        <begin position="173"/>
        <end position="202"/>
    </location>
</feature>
<keyword evidence="3" id="KW-1185">Reference proteome</keyword>
<comment type="caution">
    <text evidence="2">The sequence shown here is derived from an EMBL/GenBank/DDBJ whole genome shotgun (WGS) entry which is preliminary data.</text>
</comment>
<reference evidence="2" key="1">
    <citation type="submission" date="2023-01" db="EMBL/GenBank/DDBJ databases">
        <title>Genome assembly of the deep-sea coral Lophelia pertusa.</title>
        <authorList>
            <person name="Herrera S."/>
            <person name="Cordes E."/>
        </authorList>
    </citation>
    <scope>NUCLEOTIDE SEQUENCE</scope>
    <source>
        <strain evidence="2">USNM1676648</strain>
        <tissue evidence="2">Polyp</tissue>
    </source>
</reference>
<feature type="compositionally biased region" description="Polar residues" evidence="1">
    <location>
        <begin position="186"/>
        <end position="198"/>
    </location>
</feature>
<feature type="region of interest" description="Disordered" evidence="1">
    <location>
        <begin position="123"/>
        <end position="143"/>
    </location>
</feature>
<gene>
    <name evidence="2" type="ORF">OS493_039338</name>
</gene>
<dbReference type="Proteomes" id="UP001163046">
    <property type="component" value="Unassembled WGS sequence"/>
</dbReference>
<proteinExistence type="predicted"/>
<protein>
    <submittedName>
        <fullName evidence="2">Uncharacterized protein</fullName>
    </submittedName>
</protein>
<accession>A0A9X0CU64</accession>
<feature type="compositionally biased region" description="Low complexity" evidence="1">
    <location>
        <begin position="91"/>
        <end position="100"/>
    </location>
</feature>
<dbReference type="AlphaFoldDB" id="A0A9X0CU64"/>
<sequence length="367" mass="40062">KATNNRGSADGNLSLSVEDNGTVNTVPLHRNVDVTGITLEQIEPDVSIMVPHDSVMFAASVVNSEYCTVQGNHCSVFNADQSAVQPDSDSDSGSLEGESQLLEDSEDDLEFTFSMASVLENLVDPSSESEDSSDSESTSFNDYESKKDDHTVLLCEEMDIRQSFQSVTVHEEFPIPDDGLQGPQEVASTSQSSANLSPPTEECSKKLIDNKDNILLALENSMAKLTNISDELKEFAALHKRSRYIVSAEKLLELAGSKCSVEIDGHLCNGSLSHTTRTVGGNVEVLSKCANGHNNKWASSEVLSHNNNQCVYVNDSLLPAAILISGNNYEKFSLLCKALGLNIVSRNTFMRFQKHCAALWLKRYGRK</sequence>
<evidence type="ECO:0000313" key="3">
    <source>
        <dbReference type="Proteomes" id="UP001163046"/>
    </source>
</evidence>
<name>A0A9X0CU64_9CNID</name>
<dbReference type="OrthoDB" id="5979970at2759"/>
<feature type="non-terminal residue" evidence="2">
    <location>
        <position position="1"/>
    </location>
</feature>
<feature type="region of interest" description="Disordered" evidence="1">
    <location>
        <begin position="1"/>
        <end position="20"/>
    </location>
</feature>